<dbReference type="AlphaFoldDB" id="A0A1W1DME0"/>
<feature type="domain" description="Pirin N-terminal" evidence="2">
    <location>
        <begin position="31"/>
        <end position="120"/>
    </location>
</feature>
<evidence type="ECO:0000256" key="1">
    <source>
        <dbReference type="ARBA" id="ARBA00008416"/>
    </source>
</evidence>
<dbReference type="InterPro" id="IPR012093">
    <property type="entry name" value="Pirin"/>
</dbReference>
<dbReference type="Pfam" id="PF05726">
    <property type="entry name" value="Pirin_C"/>
    <property type="match status" value="1"/>
</dbReference>
<evidence type="ECO:0000259" key="2">
    <source>
        <dbReference type="Pfam" id="PF02678"/>
    </source>
</evidence>
<dbReference type="InterPro" id="IPR014710">
    <property type="entry name" value="RmlC-like_jellyroll"/>
</dbReference>
<accession>A0A1W1DME0</accession>
<dbReference type="EMBL" id="FPHV01000188">
    <property type="protein sequence ID" value="SFV82441.1"/>
    <property type="molecule type" value="Genomic_DNA"/>
</dbReference>
<dbReference type="GO" id="GO:0051213">
    <property type="term" value="F:dioxygenase activity"/>
    <property type="evidence" value="ECO:0007669"/>
    <property type="project" value="UniProtKB-KW"/>
</dbReference>
<dbReference type="InterPro" id="IPR003829">
    <property type="entry name" value="Pirin_N_dom"/>
</dbReference>
<feature type="domain" description="Pirin C-terminal" evidence="3">
    <location>
        <begin position="169"/>
        <end position="251"/>
    </location>
</feature>
<dbReference type="EMBL" id="FPHX01000254">
    <property type="protein sequence ID" value="SFV86232.1"/>
    <property type="molecule type" value="Genomic_DNA"/>
</dbReference>
<dbReference type="Gene3D" id="2.60.120.10">
    <property type="entry name" value="Jelly Rolls"/>
    <property type="match status" value="2"/>
</dbReference>
<sequence length="252" mass="28109">MHDLQENLDMLTKAYPQETLEGDGVVVNRLFPISQRMNFDPFVLWDHFNISAGHGFPDHPHRGFEAITYMLTGGMHHKDNLGNDAFVSKGGAQVFCAGKGIVHSEMPAEEGQSVGIQLWINLPKRLKTIKPSYQQVLSENLPVTTFEGGYCRTIVGEGSPIELHTDITYQHVKIEQNKQYQIYINQGLNAVIYVLSGDIVLAGEALSPTESLLIKADEEQNLSIQAKTGSEFMFCCGLPHHQPIYQHGPYVD</sequence>
<dbReference type="InterPro" id="IPR008778">
    <property type="entry name" value="Pirin_C_dom"/>
</dbReference>
<protein>
    <submittedName>
        <fullName evidence="4">Pirin-like protein YhhW, possibly qercetin 2,3-dioxygenase activity</fullName>
    </submittedName>
</protein>
<evidence type="ECO:0000313" key="5">
    <source>
        <dbReference type="EMBL" id="SFV86232.1"/>
    </source>
</evidence>
<dbReference type="PANTHER" id="PTHR13903:SF8">
    <property type="entry name" value="PIRIN"/>
    <property type="match status" value="1"/>
</dbReference>
<organism evidence="4">
    <name type="scientific">hydrothermal vent metagenome</name>
    <dbReference type="NCBI Taxonomy" id="652676"/>
    <lineage>
        <taxon>unclassified sequences</taxon>
        <taxon>metagenomes</taxon>
        <taxon>ecological metagenomes</taxon>
    </lineage>
</organism>
<keyword evidence="4" id="KW-0560">Oxidoreductase</keyword>
<dbReference type="SUPFAM" id="SSF51182">
    <property type="entry name" value="RmlC-like cupins"/>
    <property type="match status" value="1"/>
</dbReference>
<dbReference type="PANTHER" id="PTHR13903">
    <property type="entry name" value="PIRIN-RELATED"/>
    <property type="match status" value="1"/>
</dbReference>
<dbReference type="PIRSF" id="PIRSF006232">
    <property type="entry name" value="Pirin"/>
    <property type="match status" value="1"/>
</dbReference>
<gene>
    <name evidence="4" type="ORF">MNB_SUP05-6-118</name>
    <name evidence="5" type="ORF">MNB_SUP05-9-176</name>
</gene>
<name>A0A1W1DME0_9ZZZZ</name>
<keyword evidence="4" id="KW-0223">Dioxygenase</keyword>
<dbReference type="CDD" id="cd02909">
    <property type="entry name" value="cupin_pirin_N"/>
    <property type="match status" value="1"/>
</dbReference>
<evidence type="ECO:0000313" key="4">
    <source>
        <dbReference type="EMBL" id="SFV82441.1"/>
    </source>
</evidence>
<dbReference type="InterPro" id="IPR011051">
    <property type="entry name" value="RmlC_Cupin_sf"/>
</dbReference>
<proteinExistence type="inferred from homology"/>
<comment type="similarity">
    <text evidence="1">Belongs to the pirin family.</text>
</comment>
<evidence type="ECO:0000259" key="3">
    <source>
        <dbReference type="Pfam" id="PF05726"/>
    </source>
</evidence>
<dbReference type="CDD" id="cd02247">
    <property type="entry name" value="cupin_pirin_C"/>
    <property type="match status" value="1"/>
</dbReference>
<dbReference type="Pfam" id="PF02678">
    <property type="entry name" value="Pirin"/>
    <property type="match status" value="1"/>
</dbReference>
<reference evidence="4" key="1">
    <citation type="submission" date="2016-10" db="EMBL/GenBank/DDBJ databases">
        <authorList>
            <person name="de Groot N.N."/>
        </authorList>
    </citation>
    <scope>NUCLEOTIDE SEQUENCE</scope>
</reference>